<gene>
    <name evidence="11" type="ORF">GCM10016234_02900</name>
</gene>
<dbReference type="InterPro" id="IPR040843">
    <property type="entry name" value="RAMA"/>
</dbReference>
<keyword evidence="12" id="KW-1185">Reference proteome</keyword>
<keyword evidence="5" id="KW-0235">DNA replication</keyword>
<dbReference type="GO" id="GO:0032259">
    <property type="term" value="P:methylation"/>
    <property type="evidence" value="ECO:0007669"/>
    <property type="project" value="UniProtKB-KW"/>
</dbReference>
<organism evidence="11 12">
    <name type="scientific">Tianweitania populi</name>
    <dbReference type="NCBI Taxonomy" id="1607949"/>
    <lineage>
        <taxon>Bacteria</taxon>
        <taxon>Pseudomonadati</taxon>
        <taxon>Pseudomonadota</taxon>
        <taxon>Alphaproteobacteria</taxon>
        <taxon>Hyphomicrobiales</taxon>
        <taxon>Phyllobacteriaceae</taxon>
        <taxon>Tianweitania</taxon>
    </lineage>
</organism>
<protein>
    <recommendedName>
        <fullName evidence="8">Methyltransferase</fullName>
        <ecNumber evidence="8">2.1.1.-</ecNumber>
    </recommendedName>
</protein>
<evidence type="ECO:0000256" key="6">
    <source>
        <dbReference type="ARBA" id="ARBA00023125"/>
    </source>
</evidence>
<dbReference type="PANTHER" id="PTHR13370:SF3">
    <property type="entry name" value="TRNA (GUANINE(10)-N2)-METHYLTRANSFERASE HOMOLOG"/>
    <property type="match status" value="1"/>
</dbReference>
<evidence type="ECO:0000259" key="10">
    <source>
        <dbReference type="Pfam" id="PF18755"/>
    </source>
</evidence>
<name>A0A8J3DM78_9HYPH</name>
<dbReference type="Proteomes" id="UP000630142">
    <property type="component" value="Unassembled WGS sequence"/>
</dbReference>
<keyword evidence="2 11" id="KW-0489">Methyltransferase</keyword>
<dbReference type="GO" id="GO:0006260">
    <property type="term" value="P:DNA replication"/>
    <property type="evidence" value="ECO:0007669"/>
    <property type="project" value="UniProtKB-KW"/>
</dbReference>
<proteinExistence type="inferred from homology"/>
<sequence>MTALRLVDDQTSLAPLYKGQPAPAWLDSILKGDCVAAMNRLPDHSVDAIFADPPYNLQLEGALHRPDQSKVDAVDDEWDQFESFQAYDAFTRAWLLAARRVLKPTGTIWVIGSYHNIFRVGAIMQDLGFWILNDVVWRKTNPMPNFRGRRFQNAHETMIWASRDRNAKGYTFNYESMKAANDDVQMRSDWLFPICTGNERLKDDKGVKIHPTQKPEALLARVMLSSTKPGDVVLDPFFGSGTTGAVAKRLGRHYVGIEREQAYIDAAQERIADVKTLERQALELLVSKRSEPRIAFVSLIDAGLMKAGTKLYDSKRRYTAVVRADGTLSCGTLAGSIHKVGAQVQEAEACNGWTFWHYERAGGLTPIDELRRVARVGIERAGA</sequence>
<dbReference type="Pfam" id="PF18755">
    <property type="entry name" value="RAMA"/>
    <property type="match status" value="1"/>
</dbReference>
<dbReference type="GO" id="GO:0005737">
    <property type="term" value="C:cytoplasm"/>
    <property type="evidence" value="ECO:0007669"/>
    <property type="project" value="TreeGrafter"/>
</dbReference>
<dbReference type="AlphaFoldDB" id="A0A8J3DM78"/>
<evidence type="ECO:0000256" key="3">
    <source>
        <dbReference type="ARBA" id="ARBA00022679"/>
    </source>
</evidence>
<dbReference type="SUPFAM" id="SSF53335">
    <property type="entry name" value="S-adenosyl-L-methionine-dependent methyltransferases"/>
    <property type="match status" value="1"/>
</dbReference>
<dbReference type="EC" id="2.1.1.-" evidence="8"/>
<evidence type="ECO:0000313" key="11">
    <source>
        <dbReference type="EMBL" id="GHD06027.1"/>
    </source>
</evidence>
<feature type="domain" description="RAMA" evidence="10">
    <location>
        <begin position="286"/>
        <end position="372"/>
    </location>
</feature>
<dbReference type="PRINTS" id="PR00508">
    <property type="entry name" value="S21N4MTFRASE"/>
</dbReference>
<dbReference type="InterPro" id="IPR029063">
    <property type="entry name" value="SAM-dependent_MTases_sf"/>
</dbReference>
<evidence type="ECO:0000256" key="7">
    <source>
        <dbReference type="ARBA" id="ARBA00047942"/>
    </source>
</evidence>
<reference evidence="11" key="2">
    <citation type="submission" date="2020-09" db="EMBL/GenBank/DDBJ databases">
        <authorList>
            <person name="Sun Q."/>
            <person name="Kim S."/>
        </authorList>
    </citation>
    <scope>NUCLEOTIDE SEQUENCE</scope>
    <source>
        <strain evidence="11">KCTC 42249</strain>
    </source>
</reference>
<comment type="similarity">
    <text evidence="1 8">Belongs to the N(4)/N(6)-methyltransferase family.</text>
</comment>
<keyword evidence="3" id="KW-0808">Transferase</keyword>
<dbReference type="PROSITE" id="PS00092">
    <property type="entry name" value="N6_MTASE"/>
    <property type="match status" value="1"/>
</dbReference>
<comment type="catalytic activity">
    <reaction evidence="7">
        <text>a 2'-deoxyadenosine in DNA + S-adenosyl-L-methionine = an N(6)-methyl-2'-deoxyadenosine in DNA + S-adenosyl-L-homocysteine + H(+)</text>
        <dbReference type="Rhea" id="RHEA:15197"/>
        <dbReference type="Rhea" id="RHEA-COMP:12418"/>
        <dbReference type="Rhea" id="RHEA-COMP:12419"/>
        <dbReference type="ChEBI" id="CHEBI:15378"/>
        <dbReference type="ChEBI" id="CHEBI:57856"/>
        <dbReference type="ChEBI" id="CHEBI:59789"/>
        <dbReference type="ChEBI" id="CHEBI:90615"/>
        <dbReference type="ChEBI" id="CHEBI:90616"/>
        <dbReference type="EC" id="2.1.1.72"/>
    </reaction>
</comment>
<evidence type="ECO:0000256" key="8">
    <source>
        <dbReference type="RuleBase" id="RU362026"/>
    </source>
</evidence>
<evidence type="ECO:0000256" key="5">
    <source>
        <dbReference type="ARBA" id="ARBA00022705"/>
    </source>
</evidence>
<dbReference type="Gene3D" id="3.40.50.150">
    <property type="entry name" value="Vaccinia Virus protein VP39"/>
    <property type="match status" value="1"/>
</dbReference>
<dbReference type="RefSeq" id="WP_189501164.1">
    <property type="nucleotide sequence ID" value="NZ_BMZQ01000001.1"/>
</dbReference>
<evidence type="ECO:0000256" key="2">
    <source>
        <dbReference type="ARBA" id="ARBA00022603"/>
    </source>
</evidence>
<evidence type="ECO:0000259" key="9">
    <source>
        <dbReference type="Pfam" id="PF01555"/>
    </source>
</evidence>
<dbReference type="InterPro" id="IPR002052">
    <property type="entry name" value="DNA_methylase_N6_adenine_CS"/>
</dbReference>
<dbReference type="GO" id="GO:0009007">
    <property type="term" value="F:site-specific DNA-methyltransferase (adenine-specific) activity"/>
    <property type="evidence" value="ECO:0007669"/>
    <property type="project" value="UniProtKB-EC"/>
</dbReference>
<dbReference type="InterPro" id="IPR001091">
    <property type="entry name" value="RM_Methyltransferase"/>
</dbReference>
<keyword evidence="4" id="KW-0949">S-adenosyl-L-methionine</keyword>
<dbReference type="Pfam" id="PF01555">
    <property type="entry name" value="N6_N4_Mtase"/>
    <property type="match status" value="1"/>
</dbReference>
<evidence type="ECO:0000313" key="12">
    <source>
        <dbReference type="Proteomes" id="UP000630142"/>
    </source>
</evidence>
<dbReference type="InterPro" id="IPR002941">
    <property type="entry name" value="DNA_methylase_N4/N6"/>
</dbReference>
<comment type="caution">
    <text evidence="11">The sequence shown here is derived from an EMBL/GenBank/DDBJ whole genome shotgun (WGS) entry which is preliminary data.</text>
</comment>
<dbReference type="GO" id="GO:0008170">
    <property type="term" value="F:N-methyltransferase activity"/>
    <property type="evidence" value="ECO:0007669"/>
    <property type="project" value="InterPro"/>
</dbReference>
<evidence type="ECO:0000256" key="4">
    <source>
        <dbReference type="ARBA" id="ARBA00022691"/>
    </source>
</evidence>
<evidence type="ECO:0000256" key="1">
    <source>
        <dbReference type="ARBA" id="ARBA00006594"/>
    </source>
</evidence>
<reference evidence="11" key="1">
    <citation type="journal article" date="2014" name="Int. J. Syst. Evol. Microbiol.">
        <title>Complete genome sequence of Corynebacterium casei LMG S-19264T (=DSM 44701T), isolated from a smear-ripened cheese.</title>
        <authorList>
            <consortium name="US DOE Joint Genome Institute (JGI-PGF)"/>
            <person name="Walter F."/>
            <person name="Albersmeier A."/>
            <person name="Kalinowski J."/>
            <person name="Ruckert C."/>
        </authorList>
    </citation>
    <scope>NUCLEOTIDE SEQUENCE</scope>
    <source>
        <strain evidence="11">KCTC 42249</strain>
    </source>
</reference>
<dbReference type="PANTHER" id="PTHR13370">
    <property type="entry name" value="RNA METHYLASE-RELATED"/>
    <property type="match status" value="1"/>
</dbReference>
<feature type="domain" description="DNA methylase N-4/N-6" evidence="9">
    <location>
        <begin position="46"/>
        <end position="269"/>
    </location>
</feature>
<dbReference type="GO" id="GO:0003677">
    <property type="term" value="F:DNA binding"/>
    <property type="evidence" value="ECO:0007669"/>
    <property type="project" value="UniProtKB-KW"/>
</dbReference>
<accession>A0A8J3DM78</accession>
<keyword evidence="6" id="KW-0238">DNA-binding</keyword>
<dbReference type="EMBL" id="BMZQ01000001">
    <property type="protein sequence ID" value="GHD06027.1"/>
    <property type="molecule type" value="Genomic_DNA"/>
</dbReference>
<dbReference type="FunFam" id="3.40.50.150:FF:000276">
    <property type="entry name" value="Methyltransferase"/>
    <property type="match status" value="1"/>
</dbReference>